<dbReference type="PANTHER" id="PTHR33941:SF11">
    <property type="entry name" value="BACTERIAL MICROCOMPARTMENT SHELL PROTEIN PDUJ"/>
    <property type="match status" value="1"/>
</dbReference>
<evidence type="ECO:0000259" key="6">
    <source>
        <dbReference type="PROSITE" id="PS51931"/>
    </source>
</evidence>
<dbReference type="PANTHER" id="PTHR33941">
    <property type="entry name" value="PROPANEDIOL UTILIZATION PROTEIN PDUA"/>
    <property type="match status" value="1"/>
</dbReference>
<reference evidence="7 8" key="1">
    <citation type="submission" date="2023-07" db="EMBL/GenBank/DDBJ databases">
        <title>The novel representative of Negativicutes class, Anaeroselena agilis gen. nov. sp. nov.</title>
        <authorList>
            <person name="Prokofeva M.I."/>
            <person name="Elcheninov A.G."/>
            <person name="Klyukina A."/>
            <person name="Kublanov I.V."/>
            <person name="Frolov E.N."/>
            <person name="Podosokorskaya O.A."/>
        </authorList>
    </citation>
    <scope>NUCLEOTIDE SEQUENCE [LARGE SCALE GENOMIC DNA]</scope>
    <source>
        <strain evidence="7 8">4137-cl</strain>
    </source>
</reference>
<dbReference type="EMBL" id="JAUOZS010000001">
    <property type="protein sequence ID" value="MDT8899683.1"/>
    <property type="molecule type" value="Genomic_DNA"/>
</dbReference>
<evidence type="ECO:0000256" key="2">
    <source>
        <dbReference type="ARBA" id="ARBA00024446"/>
    </source>
</evidence>
<name>A0ABU3NS81_9FIRM</name>
<feature type="compositionally biased region" description="Low complexity" evidence="4">
    <location>
        <begin position="128"/>
        <end position="142"/>
    </location>
</feature>
<dbReference type="InterPro" id="IPR044870">
    <property type="entry name" value="BMC_CP"/>
</dbReference>
<protein>
    <submittedName>
        <fullName evidence="7">BMC domain-containing protein</fullName>
    </submittedName>
</protein>
<proteinExistence type="inferred from homology"/>
<keyword evidence="8" id="KW-1185">Reference proteome</keyword>
<evidence type="ECO:0000256" key="3">
    <source>
        <dbReference type="PROSITE-ProRule" id="PRU01278"/>
    </source>
</evidence>
<evidence type="ECO:0000259" key="5">
    <source>
        <dbReference type="PROSITE" id="PS51930"/>
    </source>
</evidence>
<dbReference type="Pfam" id="PF00936">
    <property type="entry name" value="BMC"/>
    <property type="match status" value="1"/>
</dbReference>
<comment type="subcellular location">
    <subcellularLocation>
        <location evidence="1">Bacterial microcompartment</location>
    </subcellularLocation>
</comment>
<evidence type="ECO:0000313" key="7">
    <source>
        <dbReference type="EMBL" id="MDT8899683.1"/>
    </source>
</evidence>
<dbReference type="Proteomes" id="UP001254848">
    <property type="component" value="Unassembled WGS sequence"/>
</dbReference>
<accession>A0ABU3NS81</accession>
<comment type="caution">
    <text evidence="7">The sequence shown here is derived from an EMBL/GenBank/DDBJ whole genome shotgun (WGS) entry which is preliminary data.</text>
</comment>
<dbReference type="InterPro" id="IPR050575">
    <property type="entry name" value="BMC_shell"/>
</dbReference>
<evidence type="ECO:0000313" key="8">
    <source>
        <dbReference type="Proteomes" id="UP001254848"/>
    </source>
</evidence>
<dbReference type="InterPro" id="IPR000249">
    <property type="entry name" value="BMC_dom"/>
</dbReference>
<dbReference type="RefSeq" id="WP_413778251.1">
    <property type="nucleotide sequence ID" value="NZ_JAUOZS010000001.1"/>
</dbReference>
<gene>
    <name evidence="7" type="ORF">Q4T40_00285</name>
</gene>
<comment type="similarity">
    <text evidence="3">Belongs to the bacterial microcompartments protein family.</text>
</comment>
<dbReference type="Gene3D" id="3.30.70.1710">
    <property type="match status" value="1"/>
</dbReference>
<sequence>MVKDALGLIETIGLVAAMEAADAAVKAANIELLGYELTKGGGMVSVKLQGDVGAVTAAVDAGANAAGKVGRVWATHVIPRPHRALTGMVESEDTVGRKAQTPPTAADDGGASGPPADEGGEPQAQETAPVAASREESAVSSEPDTRSAPVEKPSSELCNLCGDPACSRKKGDPKVTCLHYGEDKEDE</sequence>
<feature type="domain" description="BMC" evidence="5">
    <location>
        <begin position="5"/>
        <end position="90"/>
    </location>
</feature>
<evidence type="ECO:0000256" key="4">
    <source>
        <dbReference type="SAM" id="MobiDB-lite"/>
    </source>
</evidence>
<dbReference type="SUPFAM" id="SSF143414">
    <property type="entry name" value="CcmK-like"/>
    <property type="match status" value="1"/>
</dbReference>
<dbReference type="CDD" id="cd07045">
    <property type="entry name" value="BMC_CcmK_like"/>
    <property type="match status" value="1"/>
</dbReference>
<keyword evidence="2" id="KW-1283">Bacterial microcompartment</keyword>
<evidence type="ECO:0000256" key="1">
    <source>
        <dbReference type="ARBA" id="ARBA00024322"/>
    </source>
</evidence>
<organism evidence="7 8">
    <name type="scientific">Anaeroselena agilis</name>
    <dbReference type="NCBI Taxonomy" id="3063788"/>
    <lineage>
        <taxon>Bacteria</taxon>
        <taxon>Bacillati</taxon>
        <taxon>Bacillota</taxon>
        <taxon>Negativicutes</taxon>
        <taxon>Acetonemataceae</taxon>
        <taxon>Anaeroselena</taxon>
    </lineage>
</organism>
<dbReference type="InterPro" id="IPR037233">
    <property type="entry name" value="CcmK-like_sf"/>
</dbReference>
<dbReference type="InterPro" id="IPR044872">
    <property type="entry name" value="CcmK/CsoS1_BMC"/>
</dbReference>
<feature type="domain" description="BMC circularly permuted" evidence="6">
    <location>
        <begin position="1"/>
        <end position="73"/>
    </location>
</feature>
<dbReference type="PROSITE" id="PS51931">
    <property type="entry name" value="BMC_CP"/>
    <property type="match status" value="1"/>
</dbReference>
<dbReference type="PROSITE" id="PS51930">
    <property type="entry name" value="BMC_2"/>
    <property type="match status" value="1"/>
</dbReference>
<feature type="compositionally biased region" description="Low complexity" evidence="4">
    <location>
        <begin position="102"/>
        <end position="117"/>
    </location>
</feature>
<feature type="region of interest" description="Disordered" evidence="4">
    <location>
        <begin position="84"/>
        <end position="187"/>
    </location>
</feature>
<dbReference type="SMART" id="SM00877">
    <property type="entry name" value="BMC"/>
    <property type="match status" value="1"/>
</dbReference>